<evidence type="ECO:0000256" key="1">
    <source>
        <dbReference type="ARBA" id="ARBA00022630"/>
    </source>
</evidence>
<keyword evidence="2" id="KW-0288">FMN</keyword>
<evidence type="ECO:0000256" key="3">
    <source>
        <dbReference type="ARBA" id="ARBA00023002"/>
    </source>
</evidence>
<dbReference type="AlphaFoldDB" id="A0A382F8D9"/>
<dbReference type="InterPro" id="IPR011251">
    <property type="entry name" value="Luciferase-like_dom"/>
</dbReference>
<feature type="domain" description="Luciferase-like" evidence="5">
    <location>
        <begin position="1"/>
        <end position="306"/>
    </location>
</feature>
<organism evidence="6">
    <name type="scientific">marine metagenome</name>
    <dbReference type="NCBI Taxonomy" id="408172"/>
    <lineage>
        <taxon>unclassified sequences</taxon>
        <taxon>metagenomes</taxon>
        <taxon>ecological metagenomes</taxon>
    </lineage>
</organism>
<evidence type="ECO:0000259" key="5">
    <source>
        <dbReference type="Pfam" id="PF00296"/>
    </source>
</evidence>
<evidence type="ECO:0000256" key="2">
    <source>
        <dbReference type="ARBA" id="ARBA00022643"/>
    </source>
</evidence>
<sequence>MKFGLFGGAVLKNDGNSGDSLGYEPFMDIVLEAESLGFQSMFLVEHHFGGDGQISSSLNLLSHLSALTSKLRLGTAVTVLPWHNPVLLAEQVATLDVLSQGRVDFGVGKGYRDIEYKGFCIPKEEAFERYQEAIKIIKKSWTCRNKFSWDGVYWKFKDIIVEPAPFQKPHPPLWSAAGSDDSIRAVSDSGFNVLFDHFASFERTKQRLDIWRTACTENGRQFDPYEVCLARGLTITLSDKEYDEAIQRREARLSKLINRFGTLPGVKNERPNSYSDKGAELDDAALIGDPETIIMRLKALQKMGFEYVNILLPDDEKSLRRFAEEIMPELDDTIRQQEEVNERALA</sequence>
<dbReference type="SUPFAM" id="SSF51679">
    <property type="entry name" value="Bacterial luciferase-like"/>
    <property type="match status" value="1"/>
</dbReference>
<evidence type="ECO:0000256" key="4">
    <source>
        <dbReference type="ARBA" id="ARBA00023033"/>
    </source>
</evidence>
<proteinExistence type="predicted"/>
<dbReference type="PANTHER" id="PTHR42847:SF4">
    <property type="entry name" value="ALKANESULFONATE MONOOXYGENASE-RELATED"/>
    <property type="match status" value="1"/>
</dbReference>
<name>A0A382F8D9_9ZZZZ</name>
<dbReference type="PANTHER" id="PTHR42847">
    <property type="entry name" value="ALKANESULFONATE MONOOXYGENASE"/>
    <property type="match status" value="1"/>
</dbReference>
<dbReference type="GO" id="GO:0046306">
    <property type="term" value="P:alkanesulfonate catabolic process"/>
    <property type="evidence" value="ECO:0007669"/>
    <property type="project" value="TreeGrafter"/>
</dbReference>
<dbReference type="InterPro" id="IPR036661">
    <property type="entry name" value="Luciferase-like_sf"/>
</dbReference>
<accession>A0A382F8D9</accession>
<dbReference type="EMBL" id="UINC01048409">
    <property type="protein sequence ID" value="SVB58902.1"/>
    <property type="molecule type" value="Genomic_DNA"/>
</dbReference>
<keyword evidence="4" id="KW-0503">Monooxygenase</keyword>
<reference evidence="6" key="1">
    <citation type="submission" date="2018-05" db="EMBL/GenBank/DDBJ databases">
        <authorList>
            <person name="Lanie J.A."/>
            <person name="Ng W.-L."/>
            <person name="Kazmierczak K.M."/>
            <person name="Andrzejewski T.M."/>
            <person name="Davidsen T.M."/>
            <person name="Wayne K.J."/>
            <person name="Tettelin H."/>
            <person name="Glass J.I."/>
            <person name="Rusch D."/>
            <person name="Podicherti R."/>
            <person name="Tsui H.-C.T."/>
            <person name="Winkler M.E."/>
        </authorList>
    </citation>
    <scope>NUCLEOTIDE SEQUENCE</scope>
</reference>
<dbReference type="InterPro" id="IPR050172">
    <property type="entry name" value="SsuD_RutA_monooxygenase"/>
</dbReference>
<dbReference type="Pfam" id="PF00296">
    <property type="entry name" value="Bac_luciferase"/>
    <property type="match status" value="1"/>
</dbReference>
<protein>
    <recommendedName>
        <fullName evidence="5">Luciferase-like domain-containing protein</fullName>
    </recommendedName>
</protein>
<keyword evidence="1" id="KW-0285">Flavoprotein</keyword>
<keyword evidence="3" id="KW-0560">Oxidoreductase</keyword>
<dbReference type="GO" id="GO:0008726">
    <property type="term" value="F:alkanesulfonate monooxygenase activity"/>
    <property type="evidence" value="ECO:0007669"/>
    <property type="project" value="TreeGrafter"/>
</dbReference>
<gene>
    <name evidence="6" type="ORF">METZ01_LOCUS211756</name>
</gene>
<dbReference type="Gene3D" id="3.20.20.30">
    <property type="entry name" value="Luciferase-like domain"/>
    <property type="match status" value="1"/>
</dbReference>
<evidence type="ECO:0000313" key="6">
    <source>
        <dbReference type="EMBL" id="SVB58902.1"/>
    </source>
</evidence>